<dbReference type="EMBL" id="BDSP01000147">
    <property type="protein sequence ID" value="GAX20367.1"/>
    <property type="molecule type" value="Genomic_DNA"/>
</dbReference>
<dbReference type="InParanoid" id="A0A1Z5K256"/>
<dbReference type="InterPro" id="IPR000938">
    <property type="entry name" value="CAP-Gly_domain"/>
</dbReference>
<reference evidence="4 5" key="1">
    <citation type="journal article" date="2015" name="Plant Cell">
        <title>Oil accumulation by the oleaginous diatom Fistulifera solaris as revealed by the genome and transcriptome.</title>
        <authorList>
            <person name="Tanaka T."/>
            <person name="Maeda Y."/>
            <person name="Veluchamy A."/>
            <person name="Tanaka M."/>
            <person name="Abida H."/>
            <person name="Marechal E."/>
            <person name="Bowler C."/>
            <person name="Muto M."/>
            <person name="Sunaga Y."/>
            <person name="Tanaka M."/>
            <person name="Yoshino T."/>
            <person name="Taniguchi T."/>
            <person name="Fukuda Y."/>
            <person name="Nemoto M."/>
            <person name="Matsumoto M."/>
            <person name="Wong P.S."/>
            <person name="Aburatani S."/>
            <person name="Fujibuchi W."/>
        </authorList>
    </citation>
    <scope>NUCLEOTIDE SEQUENCE [LARGE SCALE GENOMIC DNA]</scope>
    <source>
        <strain evidence="4 5">JPCC DA0580</strain>
    </source>
</reference>
<dbReference type="PROSITE" id="PS50245">
    <property type="entry name" value="CAP_GLY_2"/>
    <property type="match status" value="1"/>
</dbReference>
<dbReference type="GO" id="GO:0005634">
    <property type="term" value="C:nucleus"/>
    <property type="evidence" value="ECO:0007669"/>
    <property type="project" value="TreeGrafter"/>
</dbReference>
<comment type="subcellular location">
    <subcellularLocation>
        <location evidence="1">Cytoplasm</location>
    </subcellularLocation>
</comment>
<dbReference type="GO" id="GO:0035371">
    <property type="term" value="C:microtubule plus-end"/>
    <property type="evidence" value="ECO:0007669"/>
    <property type="project" value="TreeGrafter"/>
</dbReference>
<proteinExistence type="predicted"/>
<keyword evidence="2" id="KW-0963">Cytoplasm</keyword>
<organism evidence="4 5">
    <name type="scientific">Fistulifera solaris</name>
    <name type="common">Oleaginous diatom</name>
    <dbReference type="NCBI Taxonomy" id="1519565"/>
    <lineage>
        <taxon>Eukaryota</taxon>
        <taxon>Sar</taxon>
        <taxon>Stramenopiles</taxon>
        <taxon>Ochrophyta</taxon>
        <taxon>Bacillariophyta</taxon>
        <taxon>Bacillariophyceae</taxon>
        <taxon>Bacillariophycidae</taxon>
        <taxon>Naviculales</taxon>
        <taxon>Naviculaceae</taxon>
        <taxon>Fistulifera</taxon>
    </lineage>
</organism>
<accession>A0A1Z5K256</accession>
<dbReference type="FunCoup" id="A0A1Z5K256">
    <property type="interactions" value="724"/>
</dbReference>
<dbReference type="GO" id="GO:0005737">
    <property type="term" value="C:cytoplasm"/>
    <property type="evidence" value="ECO:0007669"/>
    <property type="project" value="UniProtKB-SubCell"/>
</dbReference>
<gene>
    <name evidence="4" type="ORF">FisN_9Hh079</name>
</gene>
<dbReference type="GO" id="GO:0031122">
    <property type="term" value="P:cytoplasmic microtubule organization"/>
    <property type="evidence" value="ECO:0007669"/>
    <property type="project" value="TreeGrafter"/>
</dbReference>
<evidence type="ECO:0000259" key="3">
    <source>
        <dbReference type="PROSITE" id="PS50245"/>
    </source>
</evidence>
<protein>
    <recommendedName>
        <fullName evidence="3">CAP-Gly domain-containing protein</fullName>
    </recommendedName>
</protein>
<dbReference type="SUPFAM" id="SSF74924">
    <property type="entry name" value="Cap-Gly domain"/>
    <property type="match status" value="1"/>
</dbReference>
<dbReference type="PANTHER" id="PTHR18916">
    <property type="entry name" value="DYNACTIN 1-RELATED MICROTUBULE-BINDING"/>
    <property type="match status" value="1"/>
</dbReference>
<name>A0A1Z5K256_FISSO</name>
<evidence type="ECO:0000256" key="2">
    <source>
        <dbReference type="ARBA" id="ARBA00022490"/>
    </source>
</evidence>
<dbReference type="GO" id="GO:0051010">
    <property type="term" value="F:microtubule plus-end binding"/>
    <property type="evidence" value="ECO:0007669"/>
    <property type="project" value="TreeGrafter"/>
</dbReference>
<dbReference type="InterPro" id="IPR036859">
    <property type="entry name" value="CAP-Gly_dom_sf"/>
</dbReference>
<dbReference type="SMART" id="SM01052">
    <property type="entry name" value="CAP_GLY"/>
    <property type="match status" value="1"/>
</dbReference>
<dbReference type="Pfam" id="PF01302">
    <property type="entry name" value="CAP_GLY"/>
    <property type="match status" value="1"/>
</dbReference>
<dbReference type="Gene3D" id="2.30.30.190">
    <property type="entry name" value="CAP Gly-rich-like domain"/>
    <property type="match status" value="1"/>
</dbReference>
<dbReference type="OrthoDB" id="2130750at2759"/>
<sequence>MTTYNAQEMKSALRHYVTAPHCRNLPHDLVLVNLTYSNLQQQHLEIRLFRSVCLQEVYHVIHQKTGSLVDDLVLQLHVPGEPVTTLPAYHDIDAQRPLGYFLSPSFVSTTTIRLHCIDTNPHSISAHGALENTALVEKYQLSDAAYRERPGTLYQWKQQQLRHNPQFSLQGHAQQHAALQQAKHAHRLGMPLPAGFRVTPEGVVEAVPTTIDTYDATSVEHCVVGARCQVTPGQRRGHVAWVGGKEEDYWVGIILDEPVGQNDGTFVKTGRRYFECDDKYGVYCRGKNVEVGDFPERDLFSDDDEDEL</sequence>
<dbReference type="PANTHER" id="PTHR18916:SF85">
    <property type="entry name" value="TUBULIN-FOLDING COFACTOR B"/>
    <property type="match status" value="1"/>
</dbReference>
<dbReference type="AlphaFoldDB" id="A0A1Z5K256"/>
<evidence type="ECO:0000313" key="5">
    <source>
        <dbReference type="Proteomes" id="UP000198406"/>
    </source>
</evidence>
<dbReference type="Gene3D" id="3.10.20.90">
    <property type="entry name" value="Phosphatidylinositol 3-kinase Catalytic Subunit, Chain A, domain 1"/>
    <property type="match status" value="1"/>
</dbReference>
<evidence type="ECO:0000256" key="1">
    <source>
        <dbReference type="ARBA" id="ARBA00004496"/>
    </source>
</evidence>
<comment type="caution">
    <text evidence="4">The sequence shown here is derived from an EMBL/GenBank/DDBJ whole genome shotgun (WGS) entry which is preliminary data.</text>
</comment>
<feature type="domain" description="CAP-Gly" evidence="3">
    <location>
        <begin position="249"/>
        <end position="285"/>
    </location>
</feature>
<evidence type="ECO:0000313" key="4">
    <source>
        <dbReference type="EMBL" id="GAX20367.1"/>
    </source>
</evidence>
<keyword evidence="5" id="KW-1185">Reference proteome</keyword>
<dbReference type="Proteomes" id="UP000198406">
    <property type="component" value="Unassembled WGS sequence"/>
</dbReference>